<comment type="catalytic activity">
    <reaction evidence="1 9">
        <text>(2S)-2-acetolactate + H(+) = (R)-acetoin + CO2</text>
        <dbReference type="Rhea" id="RHEA:21580"/>
        <dbReference type="ChEBI" id="CHEBI:15378"/>
        <dbReference type="ChEBI" id="CHEBI:15686"/>
        <dbReference type="ChEBI" id="CHEBI:16526"/>
        <dbReference type="ChEBI" id="CHEBI:58476"/>
        <dbReference type="EC" id="4.1.1.5"/>
    </reaction>
</comment>
<evidence type="ECO:0000256" key="9">
    <source>
        <dbReference type="PIRNR" id="PIRNR001332"/>
    </source>
</evidence>
<evidence type="ECO:0000256" key="10">
    <source>
        <dbReference type="SAM" id="SignalP"/>
    </source>
</evidence>
<dbReference type="SUPFAM" id="SSF117856">
    <property type="entry name" value="AF0104/ALDC/Ptd012-like"/>
    <property type="match status" value="1"/>
</dbReference>
<name>I0GUW2_SELRL</name>
<evidence type="ECO:0000313" key="12">
    <source>
        <dbReference type="Proteomes" id="UP000007887"/>
    </source>
</evidence>
<comment type="similarity">
    <text evidence="3 9">Belongs to the alpha-acetolactate decarboxylase family.</text>
</comment>
<keyword evidence="6 9" id="KW-0210">Decarboxylase</keyword>
<evidence type="ECO:0000256" key="3">
    <source>
        <dbReference type="ARBA" id="ARBA00007106"/>
    </source>
</evidence>
<dbReference type="GO" id="GO:0047605">
    <property type="term" value="F:acetolactate decarboxylase activity"/>
    <property type="evidence" value="ECO:0007669"/>
    <property type="project" value="UniProtKB-UniRule"/>
</dbReference>
<organism evidence="11 12">
    <name type="scientific">Selenomonas ruminantium subsp. lactilytica (strain NBRC 103574 / TAM6421)</name>
    <dbReference type="NCBI Taxonomy" id="927704"/>
    <lineage>
        <taxon>Bacteria</taxon>
        <taxon>Bacillati</taxon>
        <taxon>Bacillota</taxon>
        <taxon>Negativicutes</taxon>
        <taxon>Selenomonadales</taxon>
        <taxon>Selenomonadaceae</taxon>
        <taxon>Selenomonas</taxon>
    </lineage>
</organism>
<comment type="pathway">
    <text evidence="2 9">Polyol metabolism; (R,R)-butane-2,3-diol biosynthesis; (R,R)-butane-2,3-diol from pyruvate: step 2/3.</text>
</comment>
<dbReference type="CDD" id="cd17299">
    <property type="entry name" value="acetolactate_decarboxylase"/>
    <property type="match status" value="1"/>
</dbReference>
<evidence type="ECO:0000256" key="2">
    <source>
        <dbReference type="ARBA" id="ARBA00005170"/>
    </source>
</evidence>
<evidence type="ECO:0000256" key="8">
    <source>
        <dbReference type="ARBA" id="ARBA00023239"/>
    </source>
</evidence>
<keyword evidence="7 9" id="KW-0005">Acetoin biosynthesis</keyword>
<dbReference type="NCBIfam" id="TIGR01252">
    <property type="entry name" value="acetolac_decarb"/>
    <property type="match status" value="1"/>
</dbReference>
<gene>
    <name evidence="11" type="primary">aldB</name>
    <name evidence="11" type="ordered locus">SELR_pSRC200150</name>
</gene>
<keyword evidence="11" id="KW-0614">Plasmid</keyword>
<reference evidence="11 12" key="1">
    <citation type="submission" date="2011-10" db="EMBL/GenBank/DDBJ databases">
        <title>Whole genome sequence of Selenomonas ruminantium subsp. lactilytica TAM6421.</title>
        <authorList>
            <person name="Oguchi A."/>
            <person name="Ankai A."/>
            <person name="Kaneko J."/>
            <person name="Yamada-Narita S."/>
            <person name="Fukui S."/>
            <person name="Takahashi M."/>
            <person name="Onodera T."/>
            <person name="Kojima S."/>
            <person name="Fushimi T."/>
            <person name="Abe N."/>
            <person name="Kamio Y."/>
            <person name="Yamazaki S."/>
            <person name="Fujita N."/>
        </authorList>
    </citation>
    <scope>NUCLEOTIDE SEQUENCE [LARGE SCALE GENOMIC DNA]</scope>
    <source>
        <strain evidence="12">NBRC 103574 / TAM6421</strain>
        <plasmid evidence="11 12">pSRC2</plasmid>
    </source>
</reference>
<dbReference type="EC" id="4.1.1.5" evidence="4 9"/>
<dbReference type="AlphaFoldDB" id="I0GUW2"/>
<dbReference type="GO" id="GO:0045151">
    <property type="term" value="P:acetoin biosynthetic process"/>
    <property type="evidence" value="ECO:0007669"/>
    <property type="project" value="UniProtKB-UniRule"/>
</dbReference>
<evidence type="ECO:0000313" key="11">
    <source>
        <dbReference type="EMBL" id="BAL84549.1"/>
    </source>
</evidence>
<dbReference type="Gene3D" id="3.30.1330.80">
    <property type="entry name" value="Hypothetical protein, similar to alpha- acetolactate decarboxylase, domain 2"/>
    <property type="match status" value="2"/>
</dbReference>
<dbReference type="PANTHER" id="PTHR35524">
    <property type="entry name" value="ALPHA-ACETOLACTATE DECARBOXYLASE"/>
    <property type="match status" value="1"/>
</dbReference>
<accession>I0GUW2</accession>
<dbReference type="Proteomes" id="UP000007887">
    <property type="component" value="Plasmid pSRC2"/>
</dbReference>
<dbReference type="PANTHER" id="PTHR35524:SF1">
    <property type="entry name" value="ALPHA-ACETOLACTATE DECARBOXYLASE"/>
    <property type="match status" value="1"/>
</dbReference>
<feature type="signal peptide" evidence="10">
    <location>
        <begin position="1"/>
        <end position="31"/>
    </location>
</feature>
<evidence type="ECO:0000256" key="6">
    <source>
        <dbReference type="ARBA" id="ARBA00022793"/>
    </source>
</evidence>
<evidence type="ECO:0000256" key="7">
    <source>
        <dbReference type="ARBA" id="ARBA00023061"/>
    </source>
</evidence>
<evidence type="ECO:0000256" key="4">
    <source>
        <dbReference type="ARBA" id="ARBA00013204"/>
    </source>
</evidence>
<dbReference type="EMBL" id="AP012293">
    <property type="protein sequence ID" value="BAL84549.1"/>
    <property type="molecule type" value="Genomic_DNA"/>
</dbReference>
<proteinExistence type="inferred from homology"/>
<keyword evidence="10" id="KW-0732">Signal</keyword>
<dbReference type="UniPathway" id="UPA00626">
    <property type="reaction ID" value="UER00678"/>
</dbReference>
<keyword evidence="8 9" id="KW-0456">Lyase</keyword>
<feature type="chain" id="PRO_5003628310" description="Alpha-acetolactate decarboxylase" evidence="10">
    <location>
        <begin position="32"/>
        <end position="281"/>
    </location>
</feature>
<dbReference type="InterPro" id="IPR005128">
    <property type="entry name" value="Acetolactate_a_deCO2ase"/>
</dbReference>
<dbReference type="PATRIC" id="fig|927704.6.peg.3209"/>
<evidence type="ECO:0000256" key="1">
    <source>
        <dbReference type="ARBA" id="ARBA00001784"/>
    </source>
</evidence>
<dbReference type="RefSeq" id="WP_014430900.1">
    <property type="nucleotide sequence ID" value="NC_017076.1"/>
</dbReference>
<dbReference type="KEGG" id="sri:SELR_pSRC200150"/>
<sequence>MKFDIKKKLIAAAITSAVTIGAGIGASPAYAAQADRESIAQVALLQSLAQGYFGGTVTAGQLRKLGDTGIGTFEGLNGEMIVLDGKVYQALGDGRVIVAPDKTIIPYATVTFFDKDIAVKLENIKDKAALEKALNDAVQQHGANSFYMVKFPAEFSSILFRSEYGSQEPYPTLVEALKGKQTEFTEQNIKGTLVGLYCPSYMGELNSVGWHFHFLSDDKKKGGHILELSLKSATAYLDQTDKFTMILHADKKFHDLNLAKDMTNDIRSAEQDTKGKLQGEK</sequence>
<dbReference type="Pfam" id="PF03306">
    <property type="entry name" value="AAL_decarboxy"/>
    <property type="match status" value="1"/>
</dbReference>
<dbReference type="PIRSF" id="PIRSF001332">
    <property type="entry name" value="Acetolac_decarb"/>
    <property type="match status" value="1"/>
</dbReference>
<dbReference type="OrthoDB" id="8612680at2"/>
<evidence type="ECO:0000256" key="5">
    <source>
        <dbReference type="ARBA" id="ARBA00020164"/>
    </source>
</evidence>
<geneLocation type="plasmid" evidence="11 12">
    <name>pSRC2</name>
</geneLocation>
<protein>
    <recommendedName>
        <fullName evidence="5 9">Alpha-acetolactate decarboxylase</fullName>
        <ecNumber evidence="4 9">4.1.1.5</ecNumber>
    </recommendedName>
</protein>
<dbReference type="HOGENOM" id="CLU_072561_0_0_9"/>